<gene>
    <name evidence="25" type="ORF">D779_1353</name>
</gene>
<comment type="cofactor">
    <cofactor evidence="2">
        <name>Mn(2+)</name>
        <dbReference type="ChEBI" id="CHEBI:29035"/>
    </cofactor>
</comment>
<feature type="transmembrane region" description="Helical" evidence="22">
    <location>
        <begin position="200"/>
        <end position="222"/>
    </location>
</feature>
<feature type="compositionally biased region" description="Pro residues" evidence="21">
    <location>
        <begin position="89"/>
        <end position="116"/>
    </location>
</feature>
<dbReference type="InterPro" id="IPR036097">
    <property type="entry name" value="HisK_dim/P_sf"/>
</dbReference>
<dbReference type="Gene3D" id="3.30.565.10">
    <property type="entry name" value="Histidine kinase-like ATPase, C-terminal domain"/>
    <property type="match status" value="1"/>
</dbReference>
<dbReference type="EC" id="2.7.13.3" evidence="5"/>
<evidence type="ECO:0000256" key="6">
    <source>
        <dbReference type="ARBA" id="ARBA00022475"/>
    </source>
</evidence>
<keyword evidence="11" id="KW-0378">Hydrolase</keyword>
<keyword evidence="16" id="KW-0346">Stress response</keyword>
<dbReference type="GO" id="GO:0000155">
    <property type="term" value="F:phosphorelay sensor kinase activity"/>
    <property type="evidence" value="ECO:0007669"/>
    <property type="project" value="InterPro"/>
</dbReference>
<evidence type="ECO:0000259" key="23">
    <source>
        <dbReference type="PROSITE" id="PS50109"/>
    </source>
</evidence>
<dbReference type="Pfam" id="PF00672">
    <property type="entry name" value="HAMP"/>
    <property type="match status" value="1"/>
</dbReference>
<evidence type="ECO:0000256" key="2">
    <source>
        <dbReference type="ARBA" id="ARBA00001936"/>
    </source>
</evidence>
<evidence type="ECO:0000256" key="12">
    <source>
        <dbReference type="ARBA" id="ARBA00022840"/>
    </source>
</evidence>
<evidence type="ECO:0000256" key="20">
    <source>
        <dbReference type="ARBA" id="ARBA00041776"/>
    </source>
</evidence>
<dbReference type="InterPro" id="IPR003660">
    <property type="entry name" value="HAMP_dom"/>
</dbReference>
<dbReference type="PANTHER" id="PTHR44936">
    <property type="entry name" value="SENSOR PROTEIN CREC"/>
    <property type="match status" value="1"/>
</dbReference>
<dbReference type="SUPFAM" id="SSF158472">
    <property type="entry name" value="HAMP domain-like"/>
    <property type="match status" value="1"/>
</dbReference>
<keyword evidence="8" id="KW-0808">Transferase</keyword>
<dbReference type="CDD" id="cd06225">
    <property type="entry name" value="HAMP"/>
    <property type="match status" value="1"/>
</dbReference>
<comment type="cofactor">
    <cofactor evidence="3">
        <name>Mg(2+)</name>
        <dbReference type="ChEBI" id="CHEBI:18420"/>
    </cofactor>
</comment>
<evidence type="ECO:0000256" key="13">
    <source>
        <dbReference type="ARBA" id="ARBA00022842"/>
    </source>
</evidence>
<dbReference type="PROSITE" id="PS50109">
    <property type="entry name" value="HIS_KIN"/>
    <property type="match status" value="1"/>
</dbReference>
<dbReference type="Proteomes" id="UP000019460">
    <property type="component" value="Unassembled WGS sequence"/>
</dbReference>
<feature type="domain" description="Histidine kinase" evidence="23">
    <location>
        <begin position="279"/>
        <end position="493"/>
    </location>
</feature>
<dbReference type="STRING" id="1249627.D779_1353"/>
<dbReference type="Pfam" id="PF00512">
    <property type="entry name" value="HisKA"/>
    <property type="match status" value="1"/>
</dbReference>
<dbReference type="GO" id="GO:0004721">
    <property type="term" value="F:phosphoprotein phosphatase activity"/>
    <property type="evidence" value="ECO:0007669"/>
    <property type="project" value="UniProtKB-KW"/>
</dbReference>
<evidence type="ECO:0000256" key="1">
    <source>
        <dbReference type="ARBA" id="ARBA00000085"/>
    </source>
</evidence>
<evidence type="ECO:0000256" key="9">
    <source>
        <dbReference type="ARBA" id="ARBA00022741"/>
    </source>
</evidence>
<keyword evidence="14" id="KW-0904">Protein phosphatase</keyword>
<proteinExistence type="predicted"/>
<evidence type="ECO:0000256" key="8">
    <source>
        <dbReference type="ARBA" id="ARBA00022679"/>
    </source>
</evidence>
<sequence>MRLERIRLSIAHKLVLTFVGLVLLVLLITLGLAHWSFERGFLDYMNALEQERLGRLAERIEQRYRTAGGDWSGMDPDAFRSLLQDVAPRDPPPPPPHPGMPPFGGPMRPGFPPPPAAGGIPPRDRIGPAGGTSLGPPTGLYDGDGRWIAGTELPEDRTEIIRMPVRIGGRPIGELRSLPQRHFETPQATAFRRQQRTASLAIGLISLALALGVSVLLARALLAPLRRAIAGLDRLADGDYAARLAEPRRDELGRLMDGLDHLAEVLEQSQTTRRRWLADISHELRTPVTILSGEIEAVKDGVRPLDTAQLDSFDQETLRLRHLIEDLYALSLSDMGGLRYSFAPLDLDEHLRTGIEPLRQRAADRGIRLDLDSMPGIRVKADPARIEQLLRNLAENAIAYTDAPGRVVVRLSREGDLARLRVEDGPPGVADSELERLFEPLYRQDGSRSRRASGAGLGLAICRNIVEAHHGRIWAERSALGGLSVQVSLPLSKEHPP</sequence>
<dbReference type="Gene3D" id="1.10.287.130">
    <property type="match status" value="1"/>
</dbReference>
<dbReference type="FunFam" id="3.30.565.10:FF:000006">
    <property type="entry name" value="Sensor histidine kinase WalK"/>
    <property type="match status" value="1"/>
</dbReference>
<dbReference type="SUPFAM" id="SSF47384">
    <property type="entry name" value="Homodimeric domain of signal transducing histidine kinase"/>
    <property type="match status" value="1"/>
</dbReference>
<evidence type="ECO:0000256" key="7">
    <source>
        <dbReference type="ARBA" id="ARBA00022553"/>
    </source>
</evidence>
<keyword evidence="10 25" id="KW-0418">Kinase</keyword>
<keyword evidence="12" id="KW-0067">ATP-binding</keyword>
<evidence type="ECO:0000256" key="21">
    <source>
        <dbReference type="SAM" id="MobiDB-lite"/>
    </source>
</evidence>
<dbReference type="InterPro" id="IPR036890">
    <property type="entry name" value="HATPase_C_sf"/>
</dbReference>
<name>W9VF41_9GAMM</name>
<keyword evidence="17" id="KW-0843">Virulence</keyword>
<dbReference type="RefSeq" id="WP_052347982.1">
    <property type="nucleotide sequence ID" value="NZ_AONC01000025.1"/>
</dbReference>
<dbReference type="GO" id="GO:0005886">
    <property type="term" value="C:plasma membrane"/>
    <property type="evidence" value="ECO:0007669"/>
    <property type="project" value="UniProtKB-SubCell"/>
</dbReference>
<dbReference type="PROSITE" id="PS50885">
    <property type="entry name" value="HAMP"/>
    <property type="match status" value="1"/>
</dbReference>
<dbReference type="SMART" id="SM00388">
    <property type="entry name" value="HisKA"/>
    <property type="match status" value="1"/>
</dbReference>
<protein>
    <recommendedName>
        <fullName evidence="19">Signal transduction histidine-protein kinase/phosphatase MprB</fullName>
        <ecNumber evidence="5">2.7.13.3</ecNumber>
    </recommendedName>
    <alternativeName>
        <fullName evidence="20">Mycobacterial persistence regulator B</fullName>
    </alternativeName>
</protein>
<reference evidence="25 26" key="1">
    <citation type="submission" date="2012-11" db="EMBL/GenBank/DDBJ databases">
        <title>Genome assembly of Thiorhodococcus sp. AK35.</title>
        <authorList>
            <person name="Nupur N."/>
            <person name="Khatri I."/>
            <person name="Subramanian S."/>
            <person name="Pinnaka A."/>
        </authorList>
    </citation>
    <scope>NUCLEOTIDE SEQUENCE [LARGE SCALE GENOMIC DNA]</scope>
    <source>
        <strain evidence="25 26">AK35</strain>
    </source>
</reference>
<dbReference type="CDD" id="cd00082">
    <property type="entry name" value="HisKA"/>
    <property type="match status" value="1"/>
</dbReference>
<dbReference type="InterPro" id="IPR004358">
    <property type="entry name" value="Sig_transdc_His_kin-like_C"/>
</dbReference>
<evidence type="ECO:0000256" key="19">
    <source>
        <dbReference type="ARBA" id="ARBA00040454"/>
    </source>
</evidence>
<dbReference type="SMART" id="SM00304">
    <property type="entry name" value="HAMP"/>
    <property type="match status" value="1"/>
</dbReference>
<dbReference type="InterPro" id="IPR003661">
    <property type="entry name" value="HisK_dim/P_dom"/>
</dbReference>
<comment type="catalytic activity">
    <reaction evidence="1">
        <text>ATP + protein L-histidine = ADP + protein N-phospho-L-histidine.</text>
        <dbReference type="EC" id="2.7.13.3"/>
    </reaction>
</comment>
<dbReference type="eggNOG" id="COG2205">
    <property type="taxonomic scope" value="Bacteria"/>
</dbReference>
<comment type="subcellular location">
    <subcellularLocation>
        <location evidence="4">Cell membrane</location>
        <topology evidence="4">Multi-pass membrane protein</topology>
    </subcellularLocation>
</comment>
<dbReference type="OrthoDB" id="9804645at2"/>
<dbReference type="PRINTS" id="PR00344">
    <property type="entry name" value="BCTRLSENSOR"/>
</dbReference>
<keyword evidence="13" id="KW-0460">Magnesium</keyword>
<dbReference type="SMART" id="SM00387">
    <property type="entry name" value="HATPase_c"/>
    <property type="match status" value="1"/>
</dbReference>
<keyword evidence="9" id="KW-0547">Nucleotide-binding</keyword>
<keyword evidence="15" id="KW-0902">Two-component regulatory system</keyword>
<evidence type="ECO:0000256" key="5">
    <source>
        <dbReference type="ARBA" id="ARBA00012438"/>
    </source>
</evidence>
<keyword evidence="22" id="KW-0472">Membrane</keyword>
<keyword evidence="26" id="KW-1185">Reference proteome</keyword>
<dbReference type="SUPFAM" id="SSF55874">
    <property type="entry name" value="ATPase domain of HSP90 chaperone/DNA topoisomerase II/histidine kinase"/>
    <property type="match status" value="1"/>
</dbReference>
<dbReference type="InterPro" id="IPR050980">
    <property type="entry name" value="2C_sensor_his_kinase"/>
</dbReference>
<evidence type="ECO:0000256" key="17">
    <source>
        <dbReference type="ARBA" id="ARBA00023026"/>
    </source>
</evidence>
<dbReference type="Pfam" id="PF02518">
    <property type="entry name" value="HATPase_c"/>
    <property type="match status" value="1"/>
</dbReference>
<feature type="domain" description="HAMP" evidence="24">
    <location>
        <begin position="219"/>
        <end position="271"/>
    </location>
</feature>
<evidence type="ECO:0000256" key="14">
    <source>
        <dbReference type="ARBA" id="ARBA00022912"/>
    </source>
</evidence>
<keyword evidence="18" id="KW-0464">Manganese</keyword>
<dbReference type="InterPro" id="IPR003594">
    <property type="entry name" value="HATPase_dom"/>
</dbReference>
<evidence type="ECO:0000256" key="15">
    <source>
        <dbReference type="ARBA" id="ARBA00023012"/>
    </source>
</evidence>
<evidence type="ECO:0000256" key="16">
    <source>
        <dbReference type="ARBA" id="ARBA00023016"/>
    </source>
</evidence>
<evidence type="ECO:0000256" key="3">
    <source>
        <dbReference type="ARBA" id="ARBA00001946"/>
    </source>
</evidence>
<feature type="region of interest" description="Disordered" evidence="21">
    <location>
        <begin position="86"/>
        <end position="142"/>
    </location>
</feature>
<dbReference type="InterPro" id="IPR005467">
    <property type="entry name" value="His_kinase_dom"/>
</dbReference>
<keyword evidence="7" id="KW-0597">Phosphoprotein</keyword>
<dbReference type="EMBL" id="AONC01000025">
    <property type="protein sequence ID" value="EXJ15611.1"/>
    <property type="molecule type" value="Genomic_DNA"/>
</dbReference>
<dbReference type="AlphaFoldDB" id="W9VF41"/>
<evidence type="ECO:0000256" key="10">
    <source>
        <dbReference type="ARBA" id="ARBA00022777"/>
    </source>
</evidence>
<evidence type="ECO:0000256" key="22">
    <source>
        <dbReference type="SAM" id="Phobius"/>
    </source>
</evidence>
<evidence type="ECO:0000313" key="26">
    <source>
        <dbReference type="Proteomes" id="UP000019460"/>
    </source>
</evidence>
<keyword evidence="22" id="KW-0812">Transmembrane</keyword>
<organism evidence="25 26">
    <name type="scientific">Imhoffiella purpurea</name>
    <dbReference type="NCBI Taxonomy" id="1249627"/>
    <lineage>
        <taxon>Bacteria</taxon>
        <taxon>Pseudomonadati</taxon>
        <taxon>Pseudomonadota</taxon>
        <taxon>Gammaproteobacteria</taxon>
        <taxon>Chromatiales</taxon>
        <taxon>Chromatiaceae</taxon>
        <taxon>Imhoffiella</taxon>
    </lineage>
</organism>
<evidence type="ECO:0000313" key="25">
    <source>
        <dbReference type="EMBL" id="EXJ15611.1"/>
    </source>
</evidence>
<evidence type="ECO:0000256" key="18">
    <source>
        <dbReference type="ARBA" id="ARBA00023211"/>
    </source>
</evidence>
<comment type="caution">
    <text evidence="25">The sequence shown here is derived from an EMBL/GenBank/DDBJ whole genome shotgun (WGS) entry which is preliminary data.</text>
</comment>
<dbReference type="Gene3D" id="6.10.340.10">
    <property type="match status" value="1"/>
</dbReference>
<dbReference type="GO" id="GO:0005524">
    <property type="term" value="F:ATP binding"/>
    <property type="evidence" value="ECO:0007669"/>
    <property type="project" value="UniProtKB-KW"/>
</dbReference>
<keyword evidence="6" id="KW-1003">Cell membrane</keyword>
<evidence type="ECO:0000256" key="4">
    <source>
        <dbReference type="ARBA" id="ARBA00004651"/>
    </source>
</evidence>
<keyword evidence="22" id="KW-1133">Transmembrane helix</keyword>
<evidence type="ECO:0000259" key="24">
    <source>
        <dbReference type="PROSITE" id="PS50885"/>
    </source>
</evidence>
<dbReference type="PANTHER" id="PTHR44936:SF9">
    <property type="entry name" value="SENSOR PROTEIN CREC"/>
    <property type="match status" value="1"/>
</dbReference>
<evidence type="ECO:0000256" key="11">
    <source>
        <dbReference type="ARBA" id="ARBA00022801"/>
    </source>
</evidence>
<accession>W9VF41</accession>